<feature type="active site" description="Charge relay system" evidence="8 9">
    <location>
        <position position="518"/>
    </location>
</feature>
<evidence type="ECO:0000256" key="12">
    <source>
        <dbReference type="SAM" id="SignalP"/>
    </source>
</evidence>
<feature type="domain" description="C5a peptidase/Subtilisin-like protease SBT2-like Fn3-like" evidence="15">
    <location>
        <begin position="592"/>
        <end position="703"/>
    </location>
</feature>
<dbReference type="InterPro" id="IPR023828">
    <property type="entry name" value="Peptidase_S8_Ser-AS"/>
</dbReference>
<evidence type="ECO:0000256" key="1">
    <source>
        <dbReference type="ARBA" id="ARBA00011073"/>
    </source>
</evidence>
<dbReference type="GO" id="GO:0006508">
    <property type="term" value="P:proteolysis"/>
    <property type="evidence" value="ECO:0007669"/>
    <property type="project" value="UniProtKB-KW"/>
</dbReference>
<evidence type="ECO:0008006" key="18">
    <source>
        <dbReference type="Google" id="ProtNLM"/>
    </source>
</evidence>
<evidence type="ECO:0000313" key="17">
    <source>
        <dbReference type="Proteomes" id="UP000740926"/>
    </source>
</evidence>
<accession>A0A9P6ZA76</accession>
<dbReference type="GO" id="GO:0005615">
    <property type="term" value="C:extracellular space"/>
    <property type="evidence" value="ECO:0007669"/>
    <property type="project" value="TreeGrafter"/>
</dbReference>
<dbReference type="Gene3D" id="3.40.50.200">
    <property type="entry name" value="Peptidase S8/S53 domain"/>
    <property type="match status" value="1"/>
</dbReference>
<dbReference type="GO" id="GO:0016020">
    <property type="term" value="C:membrane"/>
    <property type="evidence" value="ECO:0007669"/>
    <property type="project" value="InterPro"/>
</dbReference>
<dbReference type="AlphaFoldDB" id="A0A9P6ZA76"/>
<keyword evidence="6 9" id="KW-0378">Hydrolase</keyword>
<dbReference type="PANTHER" id="PTHR43806:SF66">
    <property type="entry name" value="SERIN ENDOPEPTIDASE"/>
    <property type="match status" value="1"/>
</dbReference>
<keyword evidence="3" id="KW-0964">Secreted</keyword>
<dbReference type="InterPro" id="IPR013783">
    <property type="entry name" value="Ig-like_fold"/>
</dbReference>
<evidence type="ECO:0000256" key="7">
    <source>
        <dbReference type="ARBA" id="ARBA00022825"/>
    </source>
</evidence>
<dbReference type="Gene3D" id="3.50.30.30">
    <property type="match status" value="1"/>
</dbReference>
<dbReference type="InterPro" id="IPR023827">
    <property type="entry name" value="Peptidase_S8_Asp-AS"/>
</dbReference>
<comment type="caution">
    <text evidence="16">The sequence shown here is derived from an EMBL/GenBank/DDBJ whole genome shotgun (WGS) entry which is preliminary data.</text>
</comment>
<evidence type="ECO:0000313" key="16">
    <source>
        <dbReference type="EMBL" id="KAG1573921.1"/>
    </source>
</evidence>
<dbReference type="PRINTS" id="PR00723">
    <property type="entry name" value="SUBTILISIN"/>
</dbReference>
<dbReference type="InterPro" id="IPR022398">
    <property type="entry name" value="Peptidase_S8_His-AS"/>
</dbReference>
<dbReference type="SUPFAM" id="SSF52743">
    <property type="entry name" value="Subtilisin-like"/>
    <property type="match status" value="1"/>
</dbReference>
<dbReference type="GO" id="GO:0004252">
    <property type="term" value="F:serine-type endopeptidase activity"/>
    <property type="evidence" value="ECO:0007669"/>
    <property type="project" value="UniProtKB-UniRule"/>
</dbReference>
<evidence type="ECO:0000259" key="13">
    <source>
        <dbReference type="Pfam" id="PF00082"/>
    </source>
</evidence>
<evidence type="ECO:0000256" key="8">
    <source>
        <dbReference type="PIRSR" id="PIRSR615500-1"/>
    </source>
</evidence>
<keyword evidence="2" id="KW-0134">Cell wall</keyword>
<dbReference type="Pfam" id="PF06280">
    <property type="entry name" value="fn3_5"/>
    <property type="match status" value="1"/>
</dbReference>
<evidence type="ECO:0000256" key="11">
    <source>
        <dbReference type="SAM" id="MobiDB-lite"/>
    </source>
</evidence>
<protein>
    <recommendedName>
        <fullName evidence="18">Peptidase S8/S53 domain-containing protein</fullName>
    </recommendedName>
</protein>
<evidence type="ECO:0000256" key="5">
    <source>
        <dbReference type="ARBA" id="ARBA00022729"/>
    </source>
</evidence>
<keyword evidence="7 9" id="KW-0720">Serine protease</keyword>
<dbReference type="PROSITE" id="PS00138">
    <property type="entry name" value="SUBTILASE_SER"/>
    <property type="match status" value="1"/>
</dbReference>
<evidence type="ECO:0000256" key="9">
    <source>
        <dbReference type="PROSITE-ProRule" id="PRU01240"/>
    </source>
</evidence>
<feature type="active site" description="Charge relay system" evidence="8 9">
    <location>
        <position position="151"/>
    </location>
</feature>
<dbReference type="InterPro" id="IPR034187">
    <property type="entry name" value="Peptidases_S8_5"/>
</dbReference>
<organism evidence="16 17">
    <name type="scientific">Rhizopus delemar</name>
    <dbReference type="NCBI Taxonomy" id="936053"/>
    <lineage>
        <taxon>Eukaryota</taxon>
        <taxon>Fungi</taxon>
        <taxon>Fungi incertae sedis</taxon>
        <taxon>Mucoromycota</taxon>
        <taxon>Mucoromycotina</taxon>
        <taxon>Mucoromycetes</taxon>
        <taxon>Mucorales</taxon>
        <taxon>Mucorineae</taxon>
        <taxon>Rhizopodaceae</taxon>
        <taxon>Rhizopus</taxon>
    </lineage>
</organism>
<evidence type="ECO:0000259" key="15">
    <source>
        <dbReference type="Pfam" id="PF06280"/>
    </source>
</evidence>
<dbReference type="PROSITE" id="PS51892">
    <property type="entry name" value="SUBTILASE"/>
    <property type="match status" value="1"/>
</dbReference>
<dbReference type="Proteomes" id="UP000740926">
    <property type="component" value="Unassembled WGS sequence"/>
</dbReference>
<dbReference type="Pfam" id="PF02225">
    <property type="entry name" value="PA"/>
    <property type="match status" value="1"/>
</dbReference>
<dbReference type="InterPro" id="IPR000209">
    <property type="entry name" value="Peptidase_S8/S53_dom"/>
</dbReference>
<feature type="domain" description="Peptidase S8/S53" evidence="13">
    <location>
        <begin position="142"/>
        <end position="537"/>
    </location>
</feature>
<dbReference type="SUPFAM" id="SSF52025">
    <property type="entry name" value="PA domain"/>
    <property type="match status" value="1"/>
</dbReference>
<gene>
    <name evidence="16" type="ORF">G6F50_002419</name>
</gene>
<dbReference type="InterPro" id="IPR046450">
    <property type="entry name" value="PA_dom_sf"/>
</dbReference>
<evidence type="ECO:0000256" key="2">
    <source>
        <dbReference type="ARBA" id="ARBA00022512"/>
    </source>
</evidence>
<evidence type="ECO:0000256" key="3">
    <source>
        <dbReference type="ARBA" id="ARBA00022525"/>
    </source>
</evidence>
<sequence>MKTGIILVQLLTIFTLVLAKHNKLKNKEVPDIIPGRYIIQFNDEPSFFAQSLHTSKDFQVHHRYDHALFRGLSVNLLHKTTKEHKDALKSILNRPDVQSIYPVKIVSRPKLATSPETTRKPSGLPHQMSQVDQVHSKLKNKGKGILVAVIDSGVDYMHPALGQGFGPDFKVVKGYDFVGDDFTGFETPVPDKDPMDSCGPDSGAEGHGTHVSGIIAGWDPSTNFTGVAPEAKLAMYRVFGCVGHTTTDVVLQAILKAYDEGADIINLSLSSAGAWAQTSNAEYPVIEQMAAKGVQVVIAAGNDGKRGIYSVGIPGTSLGAYTVASIENEYEQSLSLTASQVDYPIRYASDGTQVDFPTAELIWATKDTEDTSSACDPEQILPAVKGKIALIYRGNCGFSTKAKNAADAGAIGVIFWNTKEEKELKTINTYGASIPSIMISLKDGQTLVDALKRGTVQASVSKELRPYPLHEGGQTSTFTSVGSTAELDLKPNIAAVGGTVFSTLPRYLKSWGVKSGTSMATPYISGSLALYLTAKGKKKESIQFIQEQFQNYAIPFNATGSLNTDNPIRIGAGLVQVFDAITQSTHITPAQISFNDTASTRYRTQTLSITNHGQQTAQYDVVHQPSLALSAYDENNTPLEPAANLEISASLRFSLKTFKLPPGATRKIKVTVMPPKTNQTHLFYGGSILFKSKQRHRDMRVPYFGLLGRQRDLPIFDQGYPRLMDHNGLEWKGSYNRTVQRSAPQIHYRLLTPTAVLKSQVLNATTGDVVGKLQEDAFYLARHFLTGDRHHTSIAWSGTYLSSKPGETQPVRVPDGTYKIRLSVLKLFGERNNLKDWETWTSGPILVQST</sequence>
<dbReference type="Gene3D" id="2.60.40.10">
    <property type="entry name" value="Immunoglobulins"/>
    <property type="match status" value="1"/>
</dbReference>
<dbReference type="InterPro" id="IPR050131">
    <property type="entry name" value="Peptidase_S8_subtilisin-like"/>
</dbReference>
<name>A0A9P6ZA76_9FUNG</name>
<comment type="similarity">
    <text evidence="1 9 10">Belongs to the peptidase S8 family.</text>
</comment>
<reference evidence="16 17" key="1">
    <citation type="journal article" date="2020" name="Microb. Genom.">
        <title>Genetic diversity of clinical and environmental Mucorales isolates obtained from an investigation of mucormycosis cases among solid organ transplant recipients.</title>
        <authorList>
            <person name="Nguyen M.H."/>
            <person name="Kaul D."/>
            <person name="Muto C."/>
            <person name="Cheng S.J."/>
            <person name="Richter R.A."/>
            <person name="Bruno V.M."/>
            <person name="Liu G."/>
            <person name="Beyhan S."/>
            <person name="Sundermann A.J."/>
            <person name="Mounaud S."/>
            <person name="Pasculle A.W."/>
            <person name="Nierman W.C."/>
            <person name="Driscoll E."/>
            <person name="Cumbie R."/>
            <person name="Clancy C.J."/>
            <person name="Dupont C.L."/>
        </authorList>
    </citation>
    <scope>NUCLEOTIDE SEQUENCE [LARGE SCALE GENOMIC DNA]</scope>
    <source>
        <strain evidence="16 17">GL24</strain>
    </source>
</reference>
<evidence type="ECO:0000256" key="4">
    <source>
        <dbReference type="ARBA" id="ARBA00022670"/>
    </source>
</evidence>
<dbReference type="InterPro" id="IPR010435">
    <property type="entry name" value="C5a/SBT2-like_Fn3"/>
</dbReference>
<proteinExistence type="inferred from homology"/>
<evidence type="ECO:0000256" key="6">
    <source>
        <dbReference type="ARBA" id="ARBA00022801"/>
    </source>
</evidence>
<keyword evidence="17" id="KW-1185">Reference proteome</keyword>
<feature type="active site" description="Charge relay system" evidence="8 9">
    <location>
        <position position="207"/>
    </location>
</feature>
<dbReference type="InterPro" id="IPR036852">
    <property type="entry name" value="Peptidase_S8/S53_dom_sf"/>
</dbReference>
<dbReference type="InterPro" id="IPR003137">
    <property type="entry name" value="PA_domain"/>
</dbReference>
<evidence type="ECO:0000256" key="10">
    <source>
        <dbReference type="RuleBase" id="RU003355"/>
    </source>
</evidence>
<keyword evidence="5 12" id="KW-0732">Signal</keyword>
<feature type="region of interest" description="Disordered" evidence="11">
    <location>
        <begin position="186"/>
        <end position="212"/>
    </location>
</feature>
<dbReference type="InterPro" id="IPR015500">
    <property type="entry name" value="Peptidase_S8_subtilisin-rel"/>
</dbReference>
<dbReference type="EMBL" id="JAANIU010000228">
    <property type="protein sequence ID" value="KAG1573921.1"/>
    <property type="molecule type" value="Genomic_DNA"/>
</dbReference>
<dbReference type="CDD" id="cd07489">
    <property type="entry name" value="Peptidases_S8_5"/>
    <property type="match status" value="1"/>
</dbReference>
<dbReference type="CDD" id="cd04818">
    <property type="entry name" value="PA_subtilisin_1"/>
    <property type="match status" value="1"/>
</dbReference>
<feature type="signal peptide" evidence="12">
    <location>
        <begin position="1"/>
        <end position="19"/>
    </location>
</feature>
<dbReference type="PROSITE" id="PS00136">
    <property type="entry name" value="SUBTILASE_ASP"/>
    <property type="match status" value="1"/>
</dbReference>
<dbReference type="Pfam" id="PF00082">
    <property type="entry name" value="Peptidase_S8"/>
    <property type="match status" value="1"/>
</dbReference>
<evidence type="ECO:0000259" key="14">
    <source>
        <dbReference type="Pfam" id="PF02225"/>
    </source>
</evidence>
<feature type="domain" description="PA" evidence="14">
    <location>
        <begin position="371"/>
        <end position="447"/>
    </location>
</feature>
<dbReference type="PROSITE" id="PS00137">
    <property type="entry name" value="SUBTILASE_HIS"/>
    <property type="match status" value="1"/>
</dbReference>
<dbReference type="PANTHER" id="PTHR43806">
    <property type="entry name" value="PEPTIDASE S8"/>
    <property type="match status" value="1"/>
</dbReference>
<keyword evidence="4 9" id="KW-0645">Protease</keyword>
<feature type="chain" id="PRO_5040397220" description="Peptidase S8/S53 domain-containing protein" evidence="12">
    <location>
        <begin position="20"/>
        <end position="850"/>
    </location>
</feature>